<name>A0A9Q0JG75_9ROSI</name>
<organism evidence="2 3">
    <name type="scientific">Turnera subulata</name>
    <dbReference type="NCBI Taxonomy" id="218843"/>
    <lineage>
        <taxon>Eukaryota</taxon>
        <taxon>Viridiplantae</taxon>
        <taxon>Streptophyta</taxon>
        <taxon>Embryophyta</taxon>
        <taxon>Tracheophyta</taxon>
        <taxon>Spermatophyta</taxon>
        <taxon>Magnoliopsida</taxon>
        <taxon>eudicotyledons</taxon>
        <taxon>Gunneridae</taxon>
        <taxon>Pentapetalae</taxon>
        <taxon>rosids</taxon>
        <taxon>fabids</taxon>
        <taxon>Malpighiales</taxon>
        <taxon>Passifloraceae</taxon>
        <taxon>Turnera</taxon>
    </lineage>
</organism>
<feature type="region of interest" description="Disordered" evidence="1">
    <location>
        <begin position="1"/>
        <end position="86"/>
    </location>
</feature>
<proteinExistence type="predicted"/>
<dbReference type="EMBL" id="JAKUCV010002772">
    <property type="protein sequence ID" value="KAJ4841456.1"/>
    <property type="molecule type" value="Genomic_DNA"/>
</dbReference>
<sequence length="247" mass="26026">MEPALEDNTDSRSSRKRPRADDQGGEGPELSESKRVRLDSTNSGADSPDLVLNRAESDSPADDSDGRVDSHDSGVNSPEAKRIQDDLLSILDDSDEHPIQDLDSVMRSFEEEILVAEPVPAGGEVTSFSGGSQPDLGYLLEASDDELGLPPAVSGEEEKVGVAEALATAGSGVVSGYGDMLGFEEQIPSYEAYEFGLGGDSGVIGYNGSYNDNGDFVVGGLFDFSDENFVPADGSGMQFRPESLSTS</sequence>
<gene>
    <name evidence="2" type="ORF">Tsubulata_047914</name>
</gene>
<keyword evidence="3" id="KW-1185">Reference proteome</keyword>
<dbReference type="PANTHER" id="PTHR34539">
    <property type="entry name" value="T6J4.11 PROTEIN"/>
    <property type="match status" value="1"/>
</dbReference>
<protein>
    <submittedName>
        <fullName evidence="2">Uncharacterized protein</fullName>
    </submittedName>
</protein>
<dbReference type="Proteomes" id="UP001141552">
    <property type="component" value="Unassembled WGS sequence"/>
</dbReference>
<evidence type="ECO:0000313" key="2">
    <source>
        <dbReference type="EMBL" id="KAJ4841456.1"/>
    </source>
</evidence>
<reference evidence="2" key="2">
    <citation type="journal article" date="2023" name="Plants (Basel)">
        <title>Annotation of the Turnera subulata (Passifloraceae) Draft Genome Reveals the S-Locus Evolved after the Divergence of Turneroideae from Passifloroideae in a Stepwise Manner.</title>
        <authorList>
            <person name="Henning P.M."/>
            <person name="Roalson E.H."/>
            <person name="Mir W."/>
            <person name="McCubbin A.G."/>
            <person name="Shore J.S."/>
        </authorList>
    </citation>
    <scope>NUCLEOTIDE SEQUENCE</scope>
    <source>
        <strain evidence="2">F60SS</strain>
    </source>
</reference>
<comment type="caution">
    <text evidence="2">The sequence shown here is derived from an EMBL/GenBank/DDBJ whole genome shotgun (WGS) entry which is preliminary data.</text>
</comment>
<dbReference type="OrthoDB" id="1717367at2759"/>
<accession>A0A9Q0JG75</accession>
<dbReference type="PANTHER" id="PTHR34539:SF15">
    <property type="match status" value="1"/>
</dbReference>
<evidence type="ECO:0000256" key="1">
    <source>
        <dbReference type="SAM" id="MobiDB-lite"/>
    </source>
</evidence>
<dbReference type="AlphaFoldDB" id="A0A9Q0JG75"/>
<evidence type="ECO:0000313" key="3">
    <source>
        <dbReference type="Proteomes" id="UP001141552"/>
    </source>
</evidence>
<reference evidence="2" key="1">
    <citation type="submission" date="2022-02" db="EMBL/GenBank/DDBJ databases">
        <authorList>
            <person name="Henning P.M."/>
            <person name="McCubbin A.G."/>
            <person name="Shore J.S."/>
        </authorList>
    </citation>
    <scope>NUCLEOTIDE SEQUENCE</scope>
    <source>
        <strain evidence="2">F60SS</strain>
        <tissue evidence="2">Leaves</tissue>
    </source>
</reference>